<reference evidence="2" key="1">
    <citation type="journal article" date="2020" name="New Phytol.">
        <title>Comparative genomics reveals dynamic genome evolution in host specialist ectomycorrhizal fungi.</title>
        <authorList>
            <person name="Lofgren L.A."/>
            <person name="Nguyen N.H."/>
            <person name="Vilgalys R."/>
            <person name="Ruytinx J."/>
            <person name="Liao H.L."/>
            <person name="Branco S."/>
            <person name="Kuo A."/>
            <person name="LaButti K."/>
            <person name="Lipzen A."/>
            <person name="Andreopoulos W."/>
            <person name="Pangilinan J."/>
            <person name="Riley R."/>
            <person name="Hundley H."/>
            <person name="Na H."/>
            <person name="Barry K."/>
            <person name="Grigoriev I.V."/>
            <person name="Stajich J.E."/>
            <person name="Kennedy P.G."/>
        </authorList>
    </citation>
    <scope>NUCLEOTIDE SEQUENCE</scope>
    <source>
        <strain evidence="2">S12</strain>
    </source>
</reference>
<feature type="region of interest" description="Disordered" evidence="1">
    <location>
        <begin position="245"/>
        <end position="273"/>
    </location>
</feature>
<gene>
    <name evidence="2" type="ORF">HD556DRAFT_1306901</name>
</gene>
<dbReference type="OrthoDB" id="2608786at2759"/>
<keyword evidence="3" id="KW-1185">Reference proteome</keyword>
<feature type="region of interest" description="Disordered" evidence="1">
    <location>
        <begin position="1"/>
        <end position="91"/>
    </location>
</feature>
<evidence type="ECO:0000313" key="2">
    <source>
        <dbReference type="EMBL" id="KAG1796718.1"/>
    </source>
</evidence>
<organism evidence="2 3">
    <name type="scientific">Suillus plorans</name>
    <dbReference type="NCBI Taxonomy" id="116603"/>
    <lineage>
        <taxon>Eukaryota</taxon>
        <taxon>Fungi</taxon>
        <taxon>Dikarya</taxon>
        <taxon>Basidiomycota</taxon>
        <taxon>Agaricomycotina</taxon>
        <taxon>Agaricomycetes</taxon>
        <taxon>Agaricomycetidae</taxon>
        <taxon>Boletales</taxon>
        <taxon>Suillineae</taxon>
        <taxon>Suillaceae</taxon>
        <taxon>Suillus</taxon>
    </lineage>
</organism>
<feature type="compositionally biased region" description="Polar residues" evidence="1">
    <location>
        <begin position="247"/>
        <end position="259"/>
    </location>
</feature>
<accession>A0A9P7ATW3</accession>
<dbReference type="Proteomes" id="UP000719766">
    <property type="component" value="Unassembled WGS sequence"/>
</dbReference>
<comment type="caution">
    <text evidence="2">The sequence shown here is derived from an EMBL/GenBank/DDBJ whole genome shotgun (WGS) entry which is preliminary data.</text>
</comment>
<dbReference type="AlphaFoldDB" id="A0A9P7ATW3"/>
<feature type="compositionally biased region" description="Polar residues" evidence="1">
    <location>
        <begin position="70"/>
        <end position="85"/>
    </location>
</feature>
<protein>
    <submittedName>
        <fullName evidence="2">Uncharacterized protein</fullName>
    </submittedName>
</protein>
<dbReference type="GeneID" id="64593735"/>
<evidence type="ECO:0000256" key="1">
    <source>
        <dbReference type="SAM" id="MobiDB-lite"/>
    </source>
</evidence>
<feature type="compositionally biased region" description="Polar residues" evidence="1">
    <location>
        <begin position="1"/>
        <end position="21"/>
    </location>
</feature>
<dbReference type="EMBL" id="JABBWE010000018">
    <property type="protein sequence ID" value="KAG1796718.1"/>
    <property type="molecule type" value="Genomic_DNA"/>
</dbReference>
<sequence length="319" mass="35055">MSSNIQPMTSASVKSSETLSSPRRHSHKAQTLAGDSISQSILPSGLSSTPRPVNTTTTISSETISRKKTLPSTQGASNFKNTQVGTPRAMGTLRDCQSPALLHHLTSMPPSIAHYRFSMKSIPLPKLPAMMQPDHEDQDHEDEDEDCKDSLSEFTDSSDTDRTTNELKAQLVLNATRAQQDVRLAEKTLADCILKENTVLGKLYKFEATVAERMLEDANIDISFVRHSVRKSGITLYEDSKPRKQCRQSTSSQVDTSTLRPEGDSTRVPGTSRSASVTLSMTFESEAAGLDLELLPRSCNTVPSVIHYKMLCLCCCKML</sequence>
<name>A0A9P7ATW3_9AGAM</name>
<proteinExistence type="predicted"/>
<evidence type="ECO:0000313" key="3">
    <source>
        <dbReference type="Proteomes" id="UP000719766"/>
    </source>
</evidence>
<dbReference type="RefSeq" id="XP_041162075.1">
    <property type="nucleotide sequence ID" value="XM_041299971.1"/>
</dbReference>
<feature type="compositionally biased region" description="Polar residues" evidence="1">
    <location>
        <begin position="36"/>
        <end position="54"/>
    </location>
</feature>
<feature type="region of interest" description="Disordered" evidence="1">
    <location>
        <begin position="129"/>
        <end position="163"/>
    </location>
</feature>